<keyword evidence="1" id="KW-0547">Nucleotide-binding</keyword>
<dbReference type="SMART" id="SM01072">
    <property type="entry name" value="CDC48_2"/>
    <property type="match status" value="1"/>
</dbReference>
<dbReference type="InterPro" id="IPR050168">
    <property type="entry name" value="AAA_ATPase_domain"/>
</dbReference>
<dbReference type="Pfam" id="PF17862">
    <property type="entry name" value="AAA_lid_3"/>
    <property type="match status" value="2"/>
</dbReference>
<dbReference type="Pfam" id="PF02933">
    <property type="entry name" value="CDC48_2"/>
    <property type="match status" value="1"/>
</dbReference>
<dbReference type="Gene3D" id="3.40.50.300">
    <property type="entry name" value="P-loop containing nucleotide triphosphate hydrolases"/>
    <property type="match status" value="3"/>
</dbReference>
<name>A0AAV5JA99_9ROSI</name>
<dbReference type="Gene3D" id="1.10.8.60">
    <property type="match status" value="1"/>
</dbReference>
<organism evidence="4 5">
    <name type="scientific">Rubroshorea leprosula</name>
    <dbReference type="NCBI Taxonomy" id="152421"/>
    <lineage>
        <taxon>Eukaryota</taxon>
        <taxon>Viridiplantae</taxon>
        <taxon>Streptophyta</taxon>
        <taxon>Embryophyta</taxon>
        <taxon>Tracheophyta</taxon>
        <taxon>Spermatophyta</taxon>
        <taxon>Magnoliopsida</taxon>
        <taxon>eudicotyledons</taxon>
        <taxon>Gunneridae</taxon>
        <taxon>Pentapetalae</taxon>
        <taxon>rosids</taxon>
        <taxon>malvids</taxon>
        <taxon>Malvales</taxon>
        <taxon>Dipterocarpaceae</taxon>
        <taxon>Rubroshorea</taxon>
    </lineage>
</organism>
<reference evidence="4 5" key="1">
    <citation type="journal article" date="2021" name="Commun. Biol.">
        <title>The genome of Shorea leprosula (Dipterocarpaceae) highlights the ecological relevance of drought in aseasonal tropical rainforests.</title>
        <authorList>
            <person name="Ng K.K.S."/>
            <person name="Kobayashi M.J."/>
            <person name="Fawcett J.A."/>
            <person name="Hatakeyama M."/>
            <person name="Paape T."/>
            <person name="Ng C.H."/>
            <person name="Ang C.C."/>
            <person name="Tnah L.H."/>
            <person name="Lee C.T."/>
            <person name="Nishiyama T."/>
            <person name="Sese J."/>
            <person name="O'Brien M.J."/>
            <person name="Copetti D."/>
            <person name="Mohd Noor M.I."/>
            <person name="Ong R.C."/>
            <person name="Putra M."/>
            <person name="Sireger I.Z."/>
            <person name="Indrioko S."/>
            <person name="Kosugi Y."/>
            <person name="Izuno A."/>
            <person name="Isagi Y."/>
            <person name="Lee S.L."/>
            <person name="Shimizu K.K."/>
        </authorList>
    </citation>
    <scope>NUCLEOTIDE SEQUENCE [LARGE SCALE GENOMIC DNA]</scope>
    <source>
        <strain evidence="4">214</strain>
    </source>
</reference>
<keyword evidence="2" id="KW-0067">ATP-binding</keyword>
<dbReference type="InterPro" id="IPR004201">
    <property type="entry name" value="Cdc48_dom2"/>
</dbReference>
<gene>
    <name evidence="4" type="ORF">SLEP1_g19994</name>
</gene>
<accession>A0AAV5JA99</accession>
<dbReference type="EMBL" id="BPVZ01000028">
    <property type="protein sequence ID" value="GKV08354.1"/>
    <property type="molecule type" value="Genomic_DNA"/>
</dbReference>
<feature type="domain" description="CDC48" evidence="3">
    <location>
        <begin position="38"/>
        <end position="104"/>
    </location>
</feature>
<dbReference type="GO" id="GO:0005524">
    <property type="term" value="F:ATP binding"/>
    <property type="evidence" value="ECO:0007669"/>
    <property type="project" value="UniProtKB-KW"/>
</dbReference>
<dbReference type="Gene3D" id="3.10.330.10">
    <property type="match status" value="1"/>
</dbReference>
<dbReference type="PANTHER" id="PTHR23077">
    <property type="entry name" value="AAA-FAMILY ATPASE"/>
    <property type="match status" value="1"/>
</dbReference>
<comment type="caution">
    <text evidence="4">The sequence shown here is derived from an EMBL/GenBank/DDBJ whole genome shotgun (WGS) entry which is preliminary data.</text>
</comment>
<proteinExistence type="predicted"/>
<protein>
    <recommendedName>
        <fullName evidence="3">CDC48 domain-containing protein</fullName>
    </recommendedName>
</protein>
<dbReference type="InterPro" id="IPR041569">
    <property type="entry name" value="AAA_lid_3"/>
</dbReference>
<evidence type="ECO:0000256" key="1">
    <source>
        <dbReference type="ARBA" id="ARBA00022741"/>
    </source>
</evidence>
<dbReference type="Pfam" id="PF00004">
    <property type="entry name" value="AAA"/>
    <property type="match status" value="1"/>
</dbReference>
<dbReference type="FunFam" id="1.10.8.60:FF:000079">
    <property type="entry name" value="Cell division cycle protein 48 homologue"/>
    <property type="match status" value="1"/>
</dbReference>
<dbReference type="InterPro" id="IPR027417">
    <property type="entry name" value="P-loop_NTPase"/>
</dbReference>
<evidence type="ECO:0000256" key="2">
    <source>
        <dbReference type="ARBA" id="ARBA00022840"/>
    </source>
</evidence>
<sequence length="552" mass="62678">MGIGVSTWFLLMIIEKLYPDVKYGKRMHVLLIDDTIEGVTGNLLDAYLKPYFLEAYRPVRNNDLFFVRGGMRTVEFKVIETDPEEYCVVAPDTEICCEGEPVGREDEDRLDEGGYDDVGGVRRQMAWIHELVELPLRYPKLFKSIGVELPRGILLYGPPHSGKAINSQTLMKLVLSSSVLMVRRLCPNWLEKVKAITGRLLKKLRRMVHPSSLLMRLIQLLQRGIDSIAPKREKTHDEINIGVPVEVGPLEVLCILMKIMMLSDDVDRERIASDTPGYVFADLATLCTEAAFQYIREKIDVIDLDDESIDAEILNSMAVASEHFQTALETSNPSALRETVVEVPNVTWEDIGGLHNIKRELQETVQYPVEHPEKFEKFDMLLQVSAKQTLSVSKGPELLTVWFGESEANVREIFDKAQHSAPFVLFFYELDSIATQRGSGVVDAGCAADRPGRLDQLIYIPLPDEESRYRIFKACLRKSPVAKDVDLRALARYTQGFSGADITEICQQACKSAIREKIEKDIERERRRRENPEVMDEDVEDEVAEIKAAHFE</sequence>
<dbReference type="PANTHER" id="PTHR23077:SF171">
    <property type="entry name" value="NUCLEAR VALOSIN-CONTAINING PROTEIN-LIKE"/>
    <property type="match status" value="1"/>
</dbReference>
<dbReference type="Gene3D" id="6.10.20.150">
    <property type="match status" value="1"/>
</dbReference>
<dbReference type="SUPFAM" id="SSF52540">
    <property type="entry name" value="P-loop containing nucleoside triphosphate hydrolases"/>
    <property type="match status" value="2"/>
</dbReference>
<keyword evidence="5" id="KW-1185">Reference proteome</keyword>
<dbReference type="FunFam" id="3.40.50.300:FF:002861">
    <property type="entry name" value="Cell division control protein 48 homolog E"/>
    <property type="match status" value="1"/>
</dbReference>
<dbReference type="FunFam" id="3.10.330.10:FF:000001">
    <property type="entry name" value="Cell division control 48"/>
    <property type="match status" value="1"/>
</dbReference>
<evidence type="ECO:0000259" key="3">
    <source>
        <dbReference type="SMART" id="SM01072"/>
    </source>
</evidence>
<dbReference type="SUPFAM" id="SSF54585">
    <property type="entry name" value="Cdc48 domain 2-like"/>
    <property type="match status" value="1"/>
</dbReference>
<dbReference type="GO" id="GO:0016887">
    <property type="term" value="F:ATP hydrolysis activity"/>
    <property type="evidence" value="ECO:0007669"/>
    <property type="project" value="InterPro"/>
</dbReference>
<evidence type="ECO:0000313" key="4">
    <source>
        <dbReference type="EMBL" id="GKV08354.1"/>
    </source>
</evidence>
<dbReference type="InterPro" id="IPR003959">
    <property type="entry name" value="ATPase_AAA_core"/>
</dbReference>
<dbReference type="InterPro" id="IPR029067">
    <property type="entry name" value="CDC48_domain_2-like_sf"/>
</dbReference>
<evidence type="ECO:0000313" key="5">
    <source>
        <dbReference type="Proteomes" id="UP001054252"/>
    </source>
</evidence>
<dbReference type="AlphaFoldDB" id="A0AAV5JA99"/>
<dbReference type="Proteomes" id="UP001054252">
    <property type="component" value="Unassembled WGS sequence"/>
</dbReference>